<dbReference type="AlphaFoldDB" id="A0A1A9GQ07"/>
<gene>
    <name evidence="2" type="ORF">I601_3971</name>
</gene>
<accession>A0A1A9GQ07</accession>
<dbReference type="SUPFAM" id="SSF53474">
    <property type="entry name" value="alpha/beta-Hydrolases"/>
    <property type="match status" value="1"/>
</dbReference>
<protein>
    <submittedName>
        <fullName evidence="2">Alpha/beta hydrolase family protein</fullName>
    </submittedName>
</protein>
<dbReference type="InterPro" id="IPR046879">
    <property type="entry name" value="KANL3/Tex30_Abhydrolase"/>
</dbReference>
<dbReference type="EMBL" id="CP015079">
    <property type="protein sequence ID" value="ANH40368.1"/>
    <property type="molecule type" value="Genomic_DNA"/>
</dbReference>
<proteinExistence type="predicted"/>
<dbReference type="InterPro" id="IPR029058">
    <property type="entry name" value="AB_hydrolase_fold"/>
</dbReference>
<dbReference type="PANTHER" id="PTHR13136:SF11">
    <property type="entry name" value="TESTIS-EXPRESSED PROTEIN 30"/>
    <property type="match status" value="1"/>
</dbReference>
<evidence type="ECO:0000313" key="3">
    <source>
        <dbReference type="Proteomes" id="UP000077868"/>
    </source>
</evidence>
<name>A0A1A9GQ07_9ACTN</name>
<evidence type="ECO:0000259" key="1">
    <source>
        <dbReference type="Pfam" id="PF20408"/>
    </source>
</evidence>
<dbReference type="PANTHER" id="PTHR13136">
    <property type="entry name" value="TESTIS DEVELOPMENT PROTEIN PRTD"/>
    <property type="match status" value="1"/>
</dbReference>
<dbReference type="Gene3D" id="3.40.50.1820">
    <property type="entry name" value="alpha/beta hydrolase"/>
    <property type="match status" value="1"/>
</dbReference>
<keyword evidence="3" id="KW-1185">Reference proteome</keyword>
<feature type="domain" description="KANL3/Tex30 alpha/beta hydrolase-like" evidence="1">
    <location>
        <begin position="28"/>
        <end position="209"/>
    </location>
</feature>
<dbReference type="STRING" id="1300347.I601_3971"/>
<dbReference type="InterPro" id="IPR026555">
    <property type="entry name" value="NSL3/Tex30"/>
</dbReference>
<organism evidence="2 3">
    <name type="scientific">Nocardioides dokdonensis FR1436</name>
    <dbReference type="NCBI Taxonomy" id="1300347"/>
    <lineage>
        <taxon>Bacteria</taxon>
        <taxon>Bacillati</taxon>
        <taxon>Actinomycetota</taxon>
        <taxon>Actinomycetes</taxon>
        <taxon>Propionibacteriales</taxon>
        <taxon>Nocardioidaceae</taxon>
        <taxon>Nocardioides</taxon>
    </lineage>
</organism>
<dbReference type="Pfam" id="PF20408">
    <property type="entry name" value="Abhydrolase_11"/>
    <property type="match status" value="1"/>
</dbReference>
<dbReference type="KEGG" id="ndk:I601_3971"/>
<sequence length="220" mass="22793">MSADEGTVVDTPHGPGRLVISRAEAEGVRLLLSHGAGAGIDTRDLEALADALPRQGVTVARFEQPWRRAGRKVASPPPTLDDGLRAAVAALGPGAPLVVGGRSAGARSAARCASEVGAVGCLALAFPLHPPGKPERSRLHELLGCGVPTLVLQGERDTMGRPEEFPDRLPDGIVLAVVPGGDHGFATLRRAEVSQEVALAVLVESTLEWLVRDVVGSDVP</sequence>
<dbReference type="Proteomes" id="UP000077868">
    <property type="component" value="Chromosome"/>
</dbReference>
<dbReference type="GO" id="GO:0016787">
    <property type="term" value="F:hydrolase activity"/>
    <property type="evidence" value="ECO:0007669"/>
    <property type="project" value="UniProtKB-KW"/>
</dbReference>
<dbReference type="PATRIC" id="fig|1300347.3.peg.3976"/>
<dbReference type="OrthoDB" id="652634at2"/>
<keyword evidence="2" id="KW-0378">Hydrolase</keyword>
<evidence type="ECO:0000313" key="2">
    <source>
        <dbReference type="EMBL" id="ANH40368.1"/>
    </source>
</evidence>
<dbReference type="RefSeq" id="WP_068113558.1">
    <property type="nucleotide sequence ID" value="NZ_CP015079.1"/>
</dbReference>
<reference evidence="2 3" key="1">
    <citation type="submission" date="2016-03" db="EMBL/GenBank/DDBJ databases">
        <title>Complete genome sequence of a soil Actinobacterium, Nocardioides dokdonensis FR1436.</title>
        <authorList>
            <person name="Kwon S.-K."/>
            <person name="Kim K."/>
            <person name="Kim J.F."/>
        </authorList>
    </citation>
    <scope>NUCLEOTIDE SEQUENCE [LARGE SCALE GENOMIC DNA]</scope>
    <source>
        <strain evidence="2 3">FR1436</strain>
    </source>
</reference>